<feature type="compositionally biased region" description="Basic residues" evidence="1">
    <location>
        <begin position="1"/>
        <end position="11"/>
    </location>
</feature>
<feature type="region of interest" description="Disordered" evidence="1">
    <location>
        <begin position="1"/>
        <end position="89"/>
    </location>
</feature>
<organism evidence="2 3">
    <name type="scientific">Oedothorax gibbosus</name>
    <dbReference type="NCBI Taxonomy" id="931172"/>
    <lineage>
        <taxon>Eukaryota</taxon>
        <taxon>Metazoa</taxon>
        <taxon>Ecdysozoa</taxon>
        <taxon>Arthropoda</taxon>
        <taxon>Chelicerata</taxon>
        <taxon>Arachnida</taxon>
        <taxon>Araneae</taxon>
        <taxon>Araneomorphae</taxon>
        <taxon>Entelegynae</taxon>
        <taxon>Araneoidea</taxon>
        <taxon>Linyphiidae</taxon>
        <taxon>Erigoninae</taxon>
        <taxon>Oedothorax</taxon>
    </lineage>
</organism>
<comment type="caution">
    <text evidence="2">The sequence shown here is derived from an EMBL/GenBank/DDBJ whole genome shotgun (WGS) entry which is preliminary data.</text>
</comment>
<evidence type="ECO:0000313" key="3">
    <source>
        <dbReference type="Proteomes" id="UP000827092"/>
    </source>
</evidence>
<protein>
    <submittedName>
        <fullName evidence="2">Uncharacterized protein</fullName>
    </submittedName>
</protein>
<dbReference type="EMBL" id="JAFNEN010000907">
    <property type="protein sequence ID" value="KAG8176218.1"/>
    <property type="molecule type" value="Genomic_DNA"/>
</dbReference>
<evidence type="ECO:0000256" key="1">
    <source>
        <dbReference type="SAM" id="MobiDB-lite"/>
    </source>
</evidence>
<reference evidence="2 3" key="1">
    <citation type="journal article" date="2022" name="Nat. Ecol. Evol.">
        <title>A masculinizing supergene underlies an exaggerated male reproductive morph in a spider.</title>
        <authorList>
            <person name="Hendrickx F."/>
            <person name="De Corte Z."/>
            <person name="Sonet G."/>
            <person name="Van Belleghem S.M."/>
            <person name="Kostlbacher S."/>
            <person name="Vangestel C."/>
        </authorList>
    </citation>
    <scope>NUCLEOTIDE SEQUENCE [LARGE SCALE GENOMIC DNA]</scope>
    <source>
        <strain evidence="2">W744_W776</strain>
    </source>
</reference>
<gene>
    <name evidence="2" type="ORF">JTE90_006700</name>
</gene>
<feature type="compositionally biased region" description="Polar residues" evidence="1">
    <location>
        <begin position="48"/>
        <end position="65"/>
    </location>
</feature>
<name>A0AAV6TX40_9ARAC</name>
<accession>A0AAV6TX40</accession>
<feature type="compositionally biased region" description="Basic and acidic residues" evidence="1">
    <location>
        <begin position="33"/>
        <end position="42"/>
    </location>
</feature>
<sequence length="89" mass="9492">MGKLQKVRRSLGTRANDPSDSNGGGDGYFGDTSPEKQPNKSLEDEDLSTNASPRDNPSSSTTNFASFSLPKSSPSPSPVVFEKNKDVDN</sequence>
<dbReference type="AlphaFoldDB" id="A0AAV6TX40"/>
<keyword evidence="3" id="KW-1185">Reference proteome</keyword>
<dbReference type="Proteomes" id="UP000827092">
    <property type="component" value="Unassembled WGS sequence"/>
</dbReference>
<proteinExistence type="predicted"/>
<evidence type="ECO:0000313" key="2">
    <source>
        <dbReference type="EMBL" id="KAG8176218.1"/>
    </source>
</evidence>